<organism evidence="1 2">
    <name type="scientific">Parelaphostrongylus tenuis</name>
    <name type="common">Meningeal worm</name>
    <dbReference type="NCBI Taxonomy" id="148309"/>
    <lineage>
        <taxon>Eukaryota</taxon>
        <taxon>Metazoa</taxon>
        <taxon>Ecdysozoa</taxon>
        <taxon>Nematoda</taxon>
        <taxon>Chromadorea</taxon>
        <taxon>Rhabditida</taxon>
        <taxon>Rhabditina</taxon>
        <taxon>Rhabditomorpha</taxon>
        <taxon>Strongyloidea</taxon>
        <taxon>Metastrongylidae</taxon>
        <taxon>Parelaphostrongylus</taxon>
    </lineage>
</organism>
<comment type="caution">
    <text evidence="1">The sequence shown here is derived from an EMBL/GenBank/DDBJ whole genome shotgun (WGS) entry which is preliminary data.</text>
</comment>
<reference evidence="1" key="1">
    <citation type="submission" date="2021-06" db="EMBL/GenBank/DDBJ databases">
        <title>Parelaphostrongylus tenuis whole genome reference sequence.</title>
        <authorList>
            <person name="Garwood T.J."/>
            <person name="Larsen P.A."/>
            <person name="Fountain-Jones N.M."/>
            <person name="Garbe J.R."/>
            <person name="Macchietto M.G."/>
            <person name="Kania S.A."/>
            <person name="Gerhold R.W."/>
            <person name="Richards J.E."/>
            <person name="Wolf T.M."/>
        </authorList>
    </citation>
    <scope>NUCLEOTIDE SEQUENCE</scope>
    <source>
        <strain evidence="1">MNPRO001-30</strain>
        <tissue evidence="1">Meninges</tissue>
    </source>
</reference>
<dbReference type="AlphaFoldDB" id="A0AAD5R6W3"/>
<dbReference type="EMBL" id="JAHQIW010006830">
    <property type="protein sequence ID" value="KAJ1370644.1"/>
    <property type="molecule type" value="Genomic_DNA"/>
</dbReference>
<protein>
    <submittedName>
        <fullName evidence="1">Uncharacterized protein</fullName>
    </submittedName>
</protein>
<accession>A0AAD5R6W3</accession>
<sequence length="84" mass="9466">MVVVLGSDSSRAQMFLGAFSFSQFLGRDLPYVEESTTNILHAPLSDKITERAVLYTRLHLASTREISDISFRVLLKTTLKLQYA</sequence>
<keyword evidence="2" id="KW-1185">Reference proteome</keyword>
<proteinExistence type="predicted"/>
<gene>
    <name evidence="1" type="ORF">KIN20_032419</name>
</gene>
<dbReference type="Proteomes" id="UP001196413">
    <property type="component" value="Unassembled WGS sequence"/>
</dbReference>
<name>A0AAD5R6W3_PARTN</name>
<evidence type="ECO:0000313" key="2">
    <source>
        <dbReference type="Proteomes" id="UP001196413"/>
    </source>
</evidence>
<evidence type="ECO:0000313" key="1">
    <source>
        <dbReference type="EMBL" id="KAJ1370644.1"/>
    </source>
</evidence>